<dbReference type="InParanoid" id="A0A1Y2DIU2"/>
<evidence type="ECO:0000313" key="2">
    <source>
        <dbReference type="EMBL" id="ORY58745.1"/>
    </source>
</evidence>
<dbReference type="InterPro" id="IPR029058">
    <property type="entry name" value="AB_hydrolase_fold"/>
</dbReference>
<name>A0A1Y2DIU2_9PEZI</name>
<dbReference type="EMBL" id="MCFJ01000015">
    <property type="protein sequence ID" value="ORY58745.1"/>
    <property type="molecule type" value="Genomic_DNA"/>
</dbReference>
<dbReference type="Pfam" id="PF00975">
    <property type="entry name" value="Thioesterase"/>
    <property type="match status" value="1"/>
</dbReference>
<dbReference type="RefSeq" id="XP_040711557.1">
    <property type="nucleotide sequence ID" value="XM_040856725.1"/>
</dbReference>
<reference evidence="2 3" key="1">
    <citation type="submission" date="2016-07" db="EMBL/GenBank/DDBJ databases">
        <title>Pervasive Adenine N6-methylation of Active Genes in Fungi.</title>
        <authorList>
            <consortium name="DOE Joint Genome Institute"/>
            <person name="Mondo S.J."/>
            <person name="Dannebaum R.O."/>
            <person name="Kuo R.C."/>
            <person name="Labutti K."/>
            <person name="Haridas S."/>
            <person name="Kuo A."/>
            <person name="Salamov A."/>
            <person name="Ahrendt S.R."/>
            <person name="Lipzen A."/>
            <person name="Sullivan W."/>
            <person name="Andreopoulos W.B."/>
            <person name="Clum A."/>
            <person name="Lindquist E."/>
            <person name="Daum C."/>
            <person name="Ramamoorthy G.K."/>
            <person name="Gryganskyi A."/>
            <person name="Culley D."/>
            <person name="Magnuson J.K."/>
            <person name="James T.Y."/>
            <person name="O'Malley M.A."/>
            <person name="Stajich J.E."/>
            <person name="Spatafora J.W."/>
            <person name="Visel A."/>
            <person name="Grigoriev I.V."/>
        </authorList>
    </citation>
    <scope>NUCLEOTIDE SEQUENCE [LARGE SCALE GENOMIC DNA]</scope>
    <source>
        <strain evidence="2 3">CBS 129021</strain>
    </source>
</reference>
<dbReference type="GeneID" id="63772937"/>
<dbReference type="GO" id="GO:0016787">
    <property type="term" value="F:hydrolase activity"/>
    <property type="evidence" value="ECO:0007669"/>
    <property type="project" value="UniProtKB-KW"/>
</dbReference>
<keyword evidence="3" id="KW-1185">Reference proteome</keyword>
<keyword evidence="2" id="KW-0378">Hydrolase</keyword>
<feature type="domain" description="Thioesterase" evidence="1">
    <location>
        <begin position="22"/>
        <end position="122"/>
    </location>
</feature>
<dbReference type="Proteomes" id="UP000193689">
    <property type="component" value="Unassembled WGS sequence"/>
</dbReference>
<dbReference type="AlphaFoldDB" id="A0A1Y2DIU2"/>
<dbReference type="OrthoDB" id="10253869at2759"/>
<gene>
    <name evidence="2" type="ORF">BCR38DRAFT_352714</name>
</gene>
<evidence type="ECO:0000259" key="1">
    <source>
        <dbReference type="Pfam" id="PF00975"/>
    </source>
</evidence>
<organism evidence="2 3">
    <name type="scientific">Pseudomassariella vexata</name>
    <dbReference type="NCBI Taxonomy" id="1141098"/>
    <lineage>
        <taxon>Eukaryota</taxon>
        <taxon>Fungi</taxon>
        <taxon>Dikarya</taxon>
        <taxon>Ascomycota</taxon>
        <taxon>Pezizomycotina</taxon>
        <taxon>Sordariomycetes</taxon>
        <taxon>Xylariomycetidae</taxon>
        <taxon>Amphisphaeriales</taxon>
        <taxon>Pseudomassariaceae</taxon>
        <taxon>Pseudomassariella</taxon>
    </lineage>
</organism>
<dbReference type="InterPro" id="IPR001031">
    <property type="entry name" value="Thioesterase"/>
</dbReference>
<dbReference type="STRING" id="1141098.A0A1Y2DIU2"/>
<protein>
    <submittedName>
        <fullName evidence="2">Alpha/Beta hydrolase protein</fullName>
    </submittedName>
</protein>
<dbReference type="SUPFAM" id="SSF53474">
    <property type="entry name" value="alpha/beta-Hydrolases"/>
    <property type="match status" value="1"/>
</dbReference>
<sequence length="302" mass="33576">MFEEIPFMIQHGERRDTDHLPLVLIHDGGGTCFSYYLLGLLDRPVFGINNPRLRSMRPWRGGLPEMAAVYCELLLDIEAPNGFILGGWSFGGLVALEMAAMLARHRHVKVAGIVMIDTPYPLSSGDFKLSPFIVSLKENCRPEVRMAVQKSFFHTRKMAENWSPPLFLDSAGDIHTSKEPNQNATAVQDRLRSPASSAILKSGMPVALRDGNLLPPSVLIRATSKVPMKSVEERAVVDGYRDEQDLGWQRYLQGFPLSVVDIPGCHFSIFNGENLLGTTEAIRAACSAIENAQRLKHEKVYS</sequence>
<proteinExistence type="predicted"/>
<comment type="caution">
    <text evidence="2">The sequence shown here is derived from an EMBL/GenBank/DDBJ whole genome shotgun (WGS) entry which is preliminary data.</text>
</comment>
<dbReference type="Gene3D" id="3.40.50.1820">
    <property type="entry name" value="alpha/beta hydrolase"/>
    <property type="match status" value="1"/>
</dbReference>
<evidence type="ECO:0000313" key="3">
    <source>
        <dbReference type="Proteomes" id="UP000193689"/>
    </source>
</evidence>
<accession>A0A1Y2DIU2</accession>